<gene>
    <name evidence="1" type="ORF">HNP82_002123</name>
</gene>
<sequence length="462" mass="52480">MNRLIKDLKNGNNPEENLGAYSQWMFSSYERLALGRFALDFTEKYDLLAKDEDGIARKVLGTVTQITRDLTSSKTGAFTGDLAKLDEVRTKVIQTMDTMEEYLHYFQLYEHIFNRLSYKFEESLSVIDVREMTEKVMAYITQKQDAGMVNERIQAVFGELPLRLTTSKFFELLEKSCLCYTGARNDMAEAFFARMERCASLPVLDRLNRSESQLYAIAAQFKGAEPAEATKDECRDFTAKLAVAATMVAKELGNGLDLLDMINDLYILLIVQPYKVHPSPEWDRLCGILSAYLKAVDSGDFLDIDEDILGGLSKTVEGEQKYMGEHMMMEDALEEIYEKNKRCIDGMMLGGVFTALRTAQRLFMPGSRVDVTELATYATVGQETVADMIRRLEEVYDRSFKSCGQLMKRSLIAMAFDQMPVAFDRLEDVRDSIRQSLEGCTQQYELAAVENILTDMMNAKVV</sequence>
<evidence type="ECO:0000313" key="2">
    <source>
        <dbReference type="Proteomes" id="UP000543642"/>
    </source>
</evidence>
<protein>
    <submittedName>
        <fullName evidence="1">Uncharacterized protein</fullName>
    </submittedName>
</protein>
<organism evidence="1 2">
    <name type="scientific">Catenibacillus scindens</name>
    <dbReference type="NCBI Taxonomy" id="673271"/>
    <lineage>
        <taxon>Bacteria</taxon>
        <taxon>Bacillati</taxon>
        <taxon>Bacillota</taxon>
        <taxon>Clostridia</taxon>
        <taxon>Lachnospirales</taxon>
        <taxon>Lachnospiraceae</taxon>
        <taxon>Catenibacillus</taxon>
    </lineage>
</organism>
<evidence type="ECO:0000313" key="1">
    <source>
        <dbReference type="EMBL" id="MBB5264984.1"/>
    </source>
</evidence>
<dbReference type="AlphaFoldDB" id="A0A7W8M5J2"/>
<keyword evidence="2" id="KW-1185">Reference proteome</keyword>
<reference evidence="1 2" key="1">
    <citation type="submission" date="2020-08" db="EMBL/GenBank/DDBJ databases">
        <title>Genomic Encyclopedia of Type Strains, Phase IV (KMG-IV): sequencing the most valuable type-strain genomes for metagenomic binning, comparative biology and taxonomic classification.</title>
        <authorList>
            <person name="Goeker M."/>
        </authorList>
    </citation>
    <scope>NUCLEOTIDE SEQUENCE [LARGE SCALE GENOMIC DNA]</scope>
    <source>
        <strain evidence="1 2">DSM 106146</strain>
    </source>
</reference>
<dbReference type="EMBL" id="JACHFW010000008">
    <property type="protein sequence ID" value="MBB5264984.1"/>
    <property type="molecule type" value="Genomic_DNA"/>
</dbReference>
<name>A0A7W8M5J2_9FIRM</name>
<comment type="caution">
    <text evidence="1">The sequence shown here is derived from an EMBL/GenBank/DDBJ whole genome shotgun (WGS) entry which is preliminary data.</text>
</comment>
<dbReference type="Proteomes" id="UP000543642">
    <property type="component" value="Unassembled WGS sequence"/>
</dbReference>
<dbReference type="RefSeq" id="WP_183774230.1">
    <property type="nucleotide sequence ID" value="NZ_CAWVEG010000092.1"/>
</dbReference>
<proteinExistence type="predicted"/>
<accession>A0A7W8M5J2</accession>